<dbReference type="EMBL" id="JAANQT010012191">
    <property type="protein sequence ID" value="KAG1273871.1"/>
    <property type="molecule type" value="Genomic_DNA"/>
</dbReference>
<evidence type="ECO:0000313" key="1">
    <source>
        <dbReference type="EMBL" id="KAG1273871.1"/>
    </source>
</evidence>
<organism evidence="1 2">
    <name type="scientific">Rhizopus oryzae</name>
    <name type="common">Mucormycosis agent</name>
    <name type="synonym">Rhizopus arrhizus var. delemar</name>
    <dbReference type="NCBI Taxonomy" id="64495"/>
    <lineage>
        <taxon>Eukaryota</taxon>
        <taxon>Fungi</taxon>
        <taxon>Fungi incertae sedis</taxon>
        <taxon>Mucoromycota</taxon>
        <taxon>Mucoromycotina</taxon>
        <taxon>Mucoromycetes</taxon>
        <taxon>Mucorales</taxon>
        <taxon>Mucorineae</taxon>
        <taxon>Rhizopodaceae</taxon>
        <taxon>Rhizopus</taxon>
    </lineage>
</organism>
<dbReference type="Proteomes" id="UP000716291">
    <property type="component" value="Unassembled WGS sequence"/>
</dbReference>
<proteinExistence type="predicted"/>
<reference evidence="1" key="1">
    <citation type="journal article" date="2020" name="Microb. Genom.">
        <title>Genetic diversity of clinical and environmental Mucorales isolates obtained from an investigation of mucormycosis cases among solid organ transplant recipients.</title>
        <authorList>
            <person name="Nguyen M.H."/>
            <person name="Kaul D."/>
            <person name="Muto C."/>
            <person name="Cheng S.J."/>
            <person name="Richter R.A."/>
            <person name="Bruno V.M."/>
            <person name="Liu G."/>
            <person name="Beyhan S."/>
            <person name="Sundermann A.J."/>
            <person name="Mounaud S."/>
            <person name="Pasculle A.W."/>
            <person name="Nierman W.C."/>
            <person name="Driscoll E."/>
            <person name="Cumbie R."/>
            <person name="Clancy C.J."/>
            <person name="Dupont C.L."/>
        </authorList>
    </citation>
    <scope>NUCLEOTIDE SEQUENCE</scope>
    <source>
        <strain evidence="1">GL11</strain>
    </source>
</reference>
<sequence>MRAPPSAPNRRAICCACQRPTSCPAGGMRSPWAVASLHRAAIPIRPTTTRTGAWVRRDARCGTCVPATGSIRAGAWASTWPTCSTRAITR</sequence>
<dbReference type="AlphaFoldDB" id="A0A9P7BIQ3"/>
<accession>A0A9P7BIQ3</accession>
<keyword evidence="2" id="KW-1185">Reference proteome</keyword>
<gene>
    <name evidence="1" type="ORF">G6F64_015256</name>
</gene>
<name>A0A9P7BIQ3_RHIOR</name>
<protein>
    <submittedName>
        <fullName evidence="1">Uncharacterized protein</fullName>
    </submittedName>
</protein>
<evidence type="ECO:0000313" key="2">
    <source>
        <dbReference type="Proteomes" id="UP000716291"/>
    </source>
</evidence>
<comment type="caution">
    <text evidence="1">The sequence shown here is derived from an EMBL/GenBank/DDBJ whole genome shotgun (WGS) entry which is preliminary data.</text>
</comment>